<feature type="domain" description="Conserved oligomeric Golgi complex subunit 5 N-terminal" evidence="1">
    <location>
        <begin position="9"/>
        <end position="136"/>
    </location>
</feature>
<keyword evidence="3" id="KW-1185">Reference proteome</keyword>
<dbReference type="EMBL" id="KB008146">
    <property type="protein sequence ID" value="ELR11918.1"/>
    <property type="molecule type" value="Genomic_DNA"/>
</dbReference>
<dbReference type="InterPro" id="IPR049176">
    <property type="entry name" value="COG5_N"/>
</dbReference>
<dbReference type="RefSeq" id="XP_004333931.1">
    <property type="nucleotide sequence ID" value="XM_004333883.1"/>
</dbReference>
<dbReference type="AlphaFoldDB" id="L8GGN9"/>
<dbReference type="GO" id="GO:0006891">
    <property type="term" value="P:intra-Golgi vesicle-mediated transport"/>
    <property type="evidence" value="ECO:0007669"/>
    <property type="project" value="InterPro"/>
</dbReference>
<dbReference type="GO" id="GO:0017119">
    <property type="term" value="C:Golgi transport complex"/>
    <property type="evidence" value="ECO:0007669"/>
    <property type="project" value="InterPro"/>
</dbReference>
<protein>
    <recommendedName>
        <fullName evidence="1">Conserved oligomeric Golgi complex subunit 5 N-terminal domain-containing protein</fullName>
    </recommendedName>
</protein>
<dbReference type="OrthoDB" id="18786at2759"/>
<dbReference type="PANTHER" id="PTHR13228">
    <property type="entry name" value="CONSERVED OLIGOMERIC GOLGI COMPLEX COMPONENT 5"/>
    <property type="match status" value="1"/>
</dbReference>
<dbReference type="Pfam" id="PF10392">
    <property type="entry name" value="COG5_N"/>
    <property type="match status" value="1"/>
</dbReference>
<name>L8GGN9_ACACF</name>
<accession>L8GGN9</accession>
<dbReference type="STRING" id="1257118.L8GGN9"/>
<dbReference type="KEGG" id="acan:ACA1_275280"/>
<evidence type="ECO:0000259" key="1">
    <source>
        <dbReference type="Pfam" id="PF10392"/>
    </source>
</evidence>
<dbReference type="PANTHER" id="PTHR13228:SF3">
    <property type="entry name" value="CONSERVED OLIGOMERIC GOLGI COMPLEX SUBUNIT 5"/>
    <property type="match status" value="1"/>
</dbReference>
<gene>
    <name evidence="2" type="ORF">ACA1_275280</name>
</gene>
<evidence type="ECO:0000313" key="2">
    <source>
        <dbReference type="EMBL" id="ELR11918.1"/>
    </source>
</evidence>
<dbReference type="OMA" id="ASNCITE"/>
<evidence type="ECO:0000313" key="3">
    <source>
        <dbReference type="Proteomes" id="UP000011083"/>
    </source>
</evidence>
<sequence length="199" mass="22588">MRATVTYQQFLRKDFNPQQYASTVLKAADQSPYALPSALEKISSGIQSLNKELKVQSANQHEELFRQVHTIRHLEDILAQVTGGVDSLQSAITSIRSELSEPFLLIQARTTQLERVQSSCDVLRQITRFLYLAKKLRSHLDTQRLPEAAECLYELEQIRKTADLTGIHVVDKETQWIMKADEDVTNGASLMLIQGMETQ</sequence>
<reference evidence="2 3" key="1">
    <citation type="journal article" date="2013" name="Genome Biol.">
        <title>Genome of Acanthamoeba castellanii highlights extensive lateral gene transfer and early evolution of tyrosine kinase signaling.</title>
        <authorList>
            <person name="Clarke M."/>
            <person name="Lohan A.J."/>
            <person name="Liu B."/>
            <person name="Lagkouvardos I."/>
            <person name="Roy S."/>
            <person name="Zafar N."/>
            <person name="Bertelli C."/>
            <person name="Schilde C."/>
            <person name="Kianianmomeni A."/>
            <person name="Burglin T.R."/>
            <person name="Frech C."/>
            <person name="Turcotte B."/>
            <person name="Kopec K.O."/>
            <person name="Synnott J.M."/>
            <person name="Choo C."/>
            <person name="Paponov I."/>
            <person name="Finkler A."/>
            <person name="Soon Heng Tan C."/>
            <person name="Hutchins A.P."/>
            <person name="Weinmeier T."/>
            <person name="Rattei T."/>
            <person name="Chu J.S."/>
            <person name="Gimenez G."/>
            <person name="Irimia M."/>
            <person name="Rigden D.J."/>
            <person name="Fitzpatrick D.A."/>
            <person name="Lorenzo-Morales J."/>
            <person name="Bateman A."/>
            <person name="Chiu C.H."/>
            <person name="Tang P."/>
            <person name="Hegemann P."/>
            <person name="Fromm H."/>
            <person name="Raoult D."/>
            <person name="Greub G."/>
            <person name="Miranda-Saavedra D."/>
            <person name="Chen N."/>
            <person name="Nash P."/>
            <person name="Ginger M.L."/>
            <person name="Horn M."/>
            <person name="Schaap P."/>
            <person name="Caler L."/>
            <person name="Loftus B."/>
        </authorList>
    </citation>
    <scope>NUCLEOTIDE SEQUENCE [LARGE SCALE GENOMIC DNA]</scope>
    <source>
        <strain evidence="2 3">Neff</strain>
    </source>
</reference>
<dbReference type="VEuPathDB" id="AmoebaDB:ACA1_275280"/>
<feature type="non-terminal residue" evidence="2">
    <location>
        <position position="199"/>
    </location>
</feature>
<dbReference type="GeneID" id="14912383"/>
<proteinExistence type="predicted"/>
<organism evidence="2 3">
    <name type="scientific">Acanthamoeba castellanii (strain ATCC 30010 / Neff)</name>
    <dbReference type="NCBI Taxonomy" id="1257118"/>
    <lineage>
        <taxon>Eukaryota</taxon>
        <taxon>Amoebozoa</taxon>
        <taxon>Discosea</taxon>
        <taxon>Longamoebia</taxon>
        <taxon>Centramoebida</taxon>
        <taxon>Acanthamoebidae</taxon>
        <taxon>Acanthamoeba</taxon>
    </lineage>
</organism>
<feature type="non-terminal residue" evidence="2">
    <location>
        <position position="1"/>
    </location>
</feature>
<dbReference type="InterPro" id="IPR019465">
    <property type="entry name" value="Cog5"/>
</dbReference>
<dbReference type="Proteomes" id="UP000011083">
    <property type="component" value="Unassembled WGS sequence"/>
</dbReference>